<keyword evidence="2" id="KW-1185">Reference proteome</keyword>
<dbReference type="AlphaFoldDB" id="A0A9N8KFC9"/>
<accession>A0A9N8KFC9</accession>
<dbReference type="Proteomes" id="UP000745764">
    <property type="component" value="Unassembled WGS sequence"/>
</dbReference>
<evidence type="ECO:0000313" key="1">
    <source>
        <dbReference type="EMBL" id="CAD0108632.1"/>
    </source>
</evidence>
<organism evidence="1 2">
    <name type="scientific">Aureobasidium uvarum</name>
    <dbReference type="NCBI Taxonomy" id="2773716"/>
    <lineage>
        <taxon>Eukaryota</taxon>
        <taxon>Fungi</taxon>
        <taxon>Dikarya</taxon>
        <taxon>Ascomycota</taxon>
        <taxon>Pezizomycotina</taxon>
        <taxon>Dothideomycetes</taxon>
        <taxon>Dothideomycetidae</taxon>
        <taxon>Dothideales</taxon>
        <taxon>Saccotheciaceae</taxon>
        <taxon>Aureobasidium</taxon>
    </lineage>
</organism>
<dbReference type="Gene3D" id="3.40.50.150">
    <property type="entry name" value="Vaccinia Virus protein VP39"/>
    <property type="match status" value="1"/>
</dbReference>
<evidence type="ECO:0000313" key="2">
    <source>
        <dbReference type="Proteomes" id="UP000745764"/>
    </source>
</evidence>
<gene>
    <name evidence="1" type="ORF">AWRI4620_LOCUS2887</name>
</gene>
<proteinExistence type="predicted"/>
<reference evidence="1" key="1">
    <citation type="submission" date="2020-06" db="EMBL/GenBank/DDBJ databases">
        <authorList>
            <person name="Onetto C."/>
        </authorList>
    </citation>
    <scope>NUCLEOTIDE SEQUENCE</scope>
</reference>
<dbReference type="SUPFAM" id="SSF53335">
    <property type="entry name" value="S-adenosyl-L-methionine-dependent methyltransferases"/>
    <property type="match status" value="1"/>
</dbReference>
<name>A0A9N8KFC9_9PEZI</name>
<dbReference type="Pfam" id="PF13489">
    <property type="entry name" value="Methyltransf_23"/>
    <property type="match status" value="1"/>
</dbReference>
<dbReference type="EMBL" id="CAINUL010000003">
    <property type="protein sequence ID" value="CAD0108632.1"/>
    <property type="molecule type" value="Genomic_DNA"/>
</dbReference>
<dbReference type="InterPro" id="IPR029063">
    <property type="entry name" value="SAM-dependent_MTases_sf"/>
</dbReference>
<protein>
    <recommendedName>
        <fullName evidence="3">S-adenosyl-L-methionine-dependent methyltransferase</fullName>
    </recommendedName>
</protein>
<sequence length="345" mass="39405">MTSNSQPQPRGDASVREFGRDFLAFSVQHGIHCVPIDDEELNRQADFYDIISRLFERRLFLPTELTPEFVLDCGSGSGIEWAEEVMEKSELGPGSSSSEDDDFACQVVAVDIFHTEGSSPGVVKKRWNLNGPFRYDQEELARDKYDLVNSRFLADSINADRWRSYVQDLYDRLRTGGWLQMLEAQFNIQSRSGRPLEYLSRWWTIYSQALEGHNKDPRVGTELSRYMANAGLVNIAMEPKQLPVGEWHQDPRLREIGRDMKSIAVQTLRSLGIWHCRRAGMQEVDFEDLIAGCEREISDTSLRLYIPLFAVWGQKAVVGQKRVDNGGATYIPDPSRRLPPPVDWA</sequence>
<dbReference type="OrthoDB" id="506498at2759"/>
<comment type="caution">
    <text evidence="1">The sequence shown here is derived from an EMBL/GenBank/DDBJ whole genome shotgun (WGS) entry which is preliminary data.</text>
</comment>
<evidence type="ECO:0008006" key="3">
    <source>
        <dbReference type="Google" id="ProtNLM"/>
    </source>
</evidence>